<accession>G0EEV8</accession>
<proteinExistence type="predicted"/>
<feature type="binding site" evidence="7">
    <location>
        <position position="167"/>
    </location>
    <ligand>
        <name>(3R)-3-methyl-D-ornithine</name>
        <dbReference type="ChEBI" id="CHEBI:64642"/>
    </ligand>
</feature>
<evidence type="ECO:0000313" key="9">
    <source>
        <dbReference type="EMBL" id="AEM38072.1"/>
    </source>
</evidence>
<dbReference type="KEGG" id="pfm:Pyrfu_0200"/>
<evidence type="ECO:0000256" key="6">
    <source>
        <dbReference type="PIRSR" id="PIRSR004762-1"/>
    </source>
</evidence>
<evidence type="ECO:0000256" key="4">
    <source>
        <dbReference type="ARBA" id="ARBA00023004"/>
    </source>
</evidence>
<dbReference type="InterPro" id="IPR045567">
    <property type="entry name" value="CofH/MnqC-like_C"/>
</dbReference>
<dbReference type="InterPro" id="IPR007197">
    <property type="entry name" value="rSAM"/>
</dbReference>
<evidence type="ECO:0000259" key="8">
    <source>
        <dbReference type="PROSITE" id="PS51918"/>
    </source>
</evidence>
<name>G0EEV8_PYRF1</name>
<sequence length="384" mass="43260">MGPRLLVKDSMDAGKSVAYKVFEKMKGRLSYVESVEKLLHGEANVKAIVDAFQEDLNVIGALANIITEGVTGRRVGYIINMILNYTNVCTVRCKFCAFHVKPGSQKAFTITPSEAAKIVREHYERFRIRQVLVQGGVNPELRLDYFVALFRAIKDAVKGRVAIHGLSPVEIEWLSKVEGESIKRILEELRSAGLDSIPGGGAEILAERTRRILSPLKGLHDSWLRVMSEAMKLGIPISATMMYGHIESLAERAEHLIRILELQRKYGKIMAFIAWNYEPAAELKKLIPYAATGIEHLRVIAVARLVFRDEIRFIQAGWLTAGREVAQLALWYGANDWGGSLYNEKVLPAAGVELPLLVRESIERMIRSVGREPYERDNFYRPVR</sequence>
<keyword evidence="10" id="KW-1185">Reference proteome</keyword>
<evidence type="ECO:0000256" key="2">
    <source>
        <dbReference type="ARBA" id="ARBA00022691"/>
    </source>
</evidence>
<dbReference type="GO" id="GO:0044689">
    <property type="term" value="F:7,8-didemethyl-8-hydroxy-5-deazariboflavin synthase activity"/>
    <property type="evidence" value="ECO:0007669"/>
    <property type="project" value="TreeGrafter"/>
</dbReference>
<evidence type="ECO:0000256" key="7">
    <source>
        <dbReference type="PIRSR" id="PIRSR004762-2"/>
    </source>
</evidence>
<dbReference type="STRING" id="694429.Pyrfu_0200"/>
<feature type="domain" description="Radical SAM core" evidence="8">
    <location>
        <begin position="70"/>
        <end position="309"/>
    </location>
</feature>
<dbReference type="InterPro" id="IPR020050">
    <property type="entry name" value="FO_synthase_su2"/>
</dbReference>
<organism evidence="9 10">
    <name type="scientific">Pyrolobus fumarii (strain DSM 11204 / 1A)</name>
    <dbReference type="NCBI Taxonomy" id="694429"/>
    <lineage>
        <taxon>Archaea</taxon>
        <taxon>Thermoproteota</taxon>
        <taxon>Thermoprotei</taxon>
        <taxon>Desulfurococcales</taxon>
        <taxon>Pyrodictiaceae</taxon>
        <taxon>Pyrolobus</taxon>
    </lineage>
</organism>
<feature type="binding site" evidence="6">
    <location>
        <position position="93"/>
    </location>
    <ligand>
        <name>[4Fe-4S] cluster</name>
        <dbReference type="ChEBI" id="CHEBI:49883"/>
        <note>4Fe-4S-S-AdoMet</note>
    </ligand>
</feature>
<dbReference type="HOGENOM" id="CLU_040406_1_0_2"/>
<feature type="binding site" evidence="7">
    <location>
        <position position="203"/>
    </location>
    <ligand>
        <name>S-adenosyl-L-methionine</name>
        <dbReference type="ChEBI" id="CHEBI:59789"/>
    </ligand>
</feature>
<dbReference type="CDD" id="cd01335">
    <property type="entry name" value="Radical_SAM"/>
    <property type="match status" value="1"/>
</dbReference>
<dbReference type="Gene3D" id="3.20.20.70">
    <property type="entry name" value="Aldolase class I"/>
    <property type="match status" value="1"/>
</dbReference>
<dbReference type="SFLD" id="SFLDF00342">
    <property type="entry name" value="cyclic_dehypoxanthine_futalosi"/>
    <property type="match status" value="1"/>
</dbReference>
<feature type="binding site" evidence="6">
    <location>
        <position position="96"/>
    </location>
    <ligand>
        <name>[4Fe-4S] cluster</name>
        <dbReference type="ChEBI" id="CHEBI:49883"/>
        <note>4Fe-4S-S-AdoMet</note>
    </ligand>
</feature>
<dbReference type="Pfam" id="PF19288">
    <property type="entry name" value="CofH_C"/>
    <property type="match status" value="1"/>
</dbReference>
<keyword evidence="5 6" id="KW-0411">Iron-sulfur</keyword>
<keyword evidence="3" id="KW-0479">Metal-binding</keyword>
<protein>
    <submittedName>
        <fullName evidence="9">Radical SAM domain protein</fullName>
    </submittedName>
</protein>
<dbReference type="PROSITE" id="PS51918">
    <property type="entry name" value="RADICAL_SAM"/>
    <property type="match status" value="1"/>
</dbReference>
<dbReference type="Pfam" id="PF04055">
    <property type="entry name" value="Radical_SAM"/>
    <property type="match status" value="1"/>
</dbReference>
<dbReference type="SFLD" id="SFLDG01389">
    <property type="entry name" value="menaquinone_synthsis_involved"/>
    <property type="match status" value="1"/>
</dbReference>
<reference evidence="9 10" key="1">
    <citation type="journal article" date="2011" name="Stand. Genomic Sci.">
        <title>Complete genome sequence of the hyperthermophilic chemolithoautotroph Pyrolobus fumarii type strain (1A).</title>
        <authorList>
            <person name="Anderson I."/>
            <person name="Goker M."/>
            <person name="Nolan M."/>
            <person name="Lucas S."/>
            <person name="Hammon N."/>
            <person name="Deshpande S."/>
            <person name="Cheng J.F."/>
            <person name="Tapia R."/>
            <person name="Han C."/>
            <person name="Goodwin L."/>
            <person name="Pitluck S."/>
            <person name="Huntemann M."/>
            <person name="Liolios K."/>
            <person name="Ivanova N."/>
            <person name="Pagani I."/>
            <person name="Mavromatis K."/>
            <person name="Ovchinikova G."/>
            <person name="Pati A."/>
            <person name="Chen A."/>
            <person name="Palaniappan K."/>
            <person name="Land M."/>
            <person name="Hauser L."/>
            <person name="Brambilla E.M."/>
            <person name="Huber H."/>
            <person name="Yasawong M."/>
            <person name="Rohde M."/>
            <person name="Spring S."/>
            <person name="Abt B."/>
            <person name="Sikorski J."/>
            <person name="Wirth R."/>
            <person name="Detter J.C."/>
            <person name="Woyke T."/>
            <person name="Bristow J."/>
            <person name="Eisen J.A."/>
            <person name="Markowitz V."/>
            <person name="Hugenholtz P."/>
            <person name="Kyrpides N.C."/>
            <person name="Klenk H.P."/>
            <person name="Lapidus A."/>
        </authorList>
    </citation>
    <scope>NUCLEOTIDE SEQUENCE [LARGE SCALE GENOMIC DNA]</scope>
    <source>
        <strain evidence="10">DSM 11204 / 1A</strain>
    </source>
</reference>
<feature type="binding site" evidence="6">
    <location>
        <position position="89"/>
    </location>
    <ligand>
        <name>[4Fe-4S] cluster</name>
        <dbReference type="ChEBI" id="CHEBI:49883"/>
        <note>4Fe-4S-S-AdoMet</note>
    </ligand>
</feature>
<evidence type="ECO:0000313" key="10">
    <source>
        <dbReference type="Proteomes" id="UP000001037"/>
    </source>
</evidence>
<dbReference type="NCBIfam" id="TIGR00423">
    <property type="entry name" value="CofH family radical SAM protein"/>
    <property type="match status" value="1"/>
</dbReference>
<dbReference type="SUPFAM" id="SSF102114">
    <property type="entry name" value="Radical SAM enzymes"/>
    <property type="match status" value="1"/>
</dbReference>
<feature type="binding site" evidence="7">
    <location>
        <position position="95"/>
    </location>
    <ligand>
        <name>S-adenosyl-L-methionine</name>
        <dbReference type="ChEBI" id="CHEBI:59789"/>
    </ligand>
</feature>
<comment type="cofactor">
    <cofactor evidence="6">
        <name>[4Fe-4S] cluster</name>
        <dbReference type="ChEBI" id="CHEBI:49883"/>
    </cofactor>
    <text evidence="6">Binds 1 [4Fe-4S] cluster. The cluster is coordinated with 3 cysteines and an exchangeable S-adenosyl-L-methionine.</text>
</comment>
<dbReference type="InterPro" id="IPR034405">
    <property type="entry name" value="F420"/>
</dbReference>
<dbReference type="InterPro" id="IPR013785">
    <property type="entry name" value="Aldolase_TIM"/>
</dbReference>
<dbReference type="SFLD" id="SFLDG01064">
    <property type="entry name" value="F420__menaquinone_cofactor_bio"/>
    <property type="match status" value="1"/>
</dbReference>
<keyword evidence="4 6" id="KW-0408">Iron</keyword>
<dbReference type="PIRSF" id="PIRSF004762">
    <property type="entry name" value="CHP00423"/>
    <property type="match status" value="1"/>
</dbReference>
<evidence type="ECO:0000256" key="1">
    <source>
        <dbReference type="ARBA" id="ARBA00022485"/>
    </source>
</evidence>
<dbReference type="SFLD" id="SFLDS00029">
    <property type="entry name" value="Radical_SAM"/>
    <property type="match status" value="1"/>
</dbReference>
<dbReference type="Proteomes" id="UP000001037">
    <property type="component" value="Chromosome"/>
</dbReference>
<gene>
    <name evidence="9" type="ordered locus">Pyrfu_0200</name>
</gene>
<keyword evidence="2 6" id="KW-0949">S-adenosyl-L-methionine</keyword>
<dbReference type="GO" id="GO:0051539">
    <property type="term" value="F:4 iron, 4 sulfur cluster binding"/>
    <property type="evidence" value="ECO:0007669"/>
    <property type="project" value="UniProtKB-KW"/>
</dbReference>
<evidence type="ECO:0000256" key="3">
    <source>
        <dbReference type="ARBA" id="ARBA00022723"/>
    </source>
</evidence>
<evidence type="ECO:0000256" key="5">
    <source>
        <dbReference type="ARBA" id="ARBA00023014"/>
    </source>
</evidence>
<dbReference type="PANTHER" id="PTHR43076:SF1">
    <property type="entry name" value="LIPOYL SYNTHASE 2"/>
    <property type="match status" value="1"/>
</dbReference>
<dbReference type="EMBL" id="CP002838">
    <property type="protein sequence ID" value="AEM38072.1"/>
    <property type="molecule type" value="Genomic_DNA"/>
</dbReference>
<keyword evidence="1 6" id="KW-0004">4Fe-4S</keyword>
<dbReference type="AlphaFoldDB" id="G0EEV8"/>
<dbReference type="InterPro" id="IPR058240">
    <property type="entry name" value="rSAM_sf"/>
</dbReference>
<dbReference type="InParanoid" id="G0EEV8"/>
<dbReference type="eggNOG" id="arCOG00656">
    <property type="taxonomic scope" value="Archaea"/>
</dbReference>
<dbReference type="SMART" id="SM00729">
    <property type="entry name" value="Elp3"/>
    <property type="match status" value="1"/>
</dbReference>
<dbReference type="GO" id="GO:0016765">
    <property type="term" value="F:transferase activity, transferring alkyl or aryl (other than methyl) groups"/>
    <property type="evidence" value="ECO:0007669"/>
    <property type="project" value="InterPro"/>
</dbReference>
<dbReference type="GO" id="GO:0046872">
    <property type="term" value="F:metal ion binding"/>
    <property type="evidence" value="ECO:0007669"/>
    <property type="project" value="UniProtKB-KW"/>
</dbReference>
<dbReference type="PANTHER" id="PTHR43076">
    <property type="entry name" value="FO SYNTHASE (COFH)"/>
    <property type="match status" value="1"/>
</dbReference>
<dbReference type="InterPro" id="IPR006638">
    <property type="entry name" value="Elp3/MiaA/NifB-like_rSAM"/>
</dbReference>